<organism evidence="7 8">
    <name type="scientific">Meganyctiphanes norvegica</name>
    <name type="common">Northern krill</name>
    <name type="synonym">Thysanopoda norvegica</name>
    <dbReference type="NCBI Taxonomy" id="48144"/>
    <lineage>
        <taxon>Eukaryota</taxon>
        <taxon>Metazoa</taxon>
        <taxon>Ecdysozoa</taxon>
        <taxon>Arthropoda</taxon>
        <taxon>Crustacea</taxon>
        <taxon>Multicrustacea</taxon>
        <taxon>Malacostraca</taxon>
        <taxon>Eumalacostraca</taxon>
        <taxon>Eucarida</taxon>
        <taxon>Euphausiacea</taxon>
        <taxon>Euphausiidae</taxon>
        <taxon>Meganyctiphanes</taxon>
    </lineage>
</organism>
<dbReference type="Gene3D" id="3.30.1060.10">
    <property type="entry name" value="Peptide methionine sulphoxide reductase MsrA"/>
    <property type="match status" value="1"/>
</dbReference>
<evidence type="ECO:0000313" key="8">
    <source>
        <dbReference type="Proteomes" id="UP001497623"/>
    </source>
</evidence>
<name>A0AAV2QXX1_MEGNR</name>
<protein>
    <recommendedName>
        <fullName evidence="2">peptide-methionine (S)-S-oxide reductase</fullName>
        <ecNumber evidence="2">1.8.4.11</ecNumber>
    </recommendedName>
    <alternativeName>
        <fullName evidence="4">Peptide-methionine (S)-S-oxide reductase</fullName>
    </alternativeName>
</protein>
<dbReference type="AlphaFoldDB" id="A0AAV2QXX1"/>
<accession>A0AAV2QXX1</accession>
<proteinExistence type="inferred from homology"/>
<dbReference type="Pfam" id="PF01625">
    <property type="entry name" value="PMSR"/>
    <property type="match status" value="1"/>
</dbReference>
<dbReference type="PANTHER" id="PTHR43774">
    <property type="entry name" value="PEPTIDE METHIONINE SULFOXIDE REDUCTASE"/>
    <property type="match status" value="1"/>
</dbReference>
<dbReference type="EMBL" id="CAXKWB010013016">
    <property type="protein sequence ID" value="CAL4106288.1"/>
    <property type="molecule type" value="Genomic_DNA"/>
</dbReference>
<evidence type="ECO:0000313" key="7">
    <source>
        <dbReference type="EMBL" id="CAL4106288.1"/>
    </source>
</evidence>
<gene>
    <name evidence="7" type="ORF">MNOR_LOCUS18302</name>
</gene>
<evidence type="ECO:0000259" key="5">
    <source>
        <dbReference type="Pfam" id="PF01625"/>
    </source>
</evidence>
<comment type="similarity">
    <text evidence="1">Belongs to the MsrA Met sulfoxide reductase family.</text>
</comment>
<evidence type="ECO:0000256" key="1">
    <source>
        <dbReference type="ARBA" id="ARBA00005591"/>
    </source>
</evidence>
<feature type="non-terminal residue" evidence="7">
    <location>
        <position position="188"/>
    </location>
</feature>
<dbReference type="EC" id="1.8.4.11" evidence="2"/>
<feature type="domain" description="Selenoprotein methionine sulfoxide reductase A helical" evidence="6">
    <location>
        <begin position="135"/>
        <end position="162"/>
    </location>
</feature>
<dbReference type="Pfam" id="PF20939">
    <property type="entry name" value="MsrA_helical"/>
    <property type="match status" value="1"/>
</dbReference>
<evidence type="ECO:0000259" key="6">
    <source>
        <dbReference type="Pfam" id="PF20939"/>
    </source>
</evidence>
<dbReference type="PANTHER" id="PTHR43774:SF1">
    <property type="entry name" value="PEPTIDE METHIONINE SULFOXIDE REDUCTASE MSRA 2"/>
    <property type="match status" value="1"/>
</dbReference>
<evidence type="ECO:0000256" key="4">
    <source>
        <dbReference type="ARBA" id="ARBA00030643"/>
    </source>
</evidence>
<keyword evidence="3" id="KW-0560">Oxidoreductase</keyword>
<sequence length="188" mass="21496">MFGCAPGVIRTRVGYAGGSKLNPTYHSLGDHTETVDIDYDPEQTDYSAMLKIFWKNHDPTSKCSRQYMSAIFYHDSEQKQLAELTMAEEQDKTIVPLATSIISHKEFYEAEDYHQKYLLQRHSFLMNALDVSPGEELNNCHVAARINGYVGGYGSTAWFDPEWEKWGITDKMADYIRKQIISSFRGSC</sequence>
<dbReference type="InterPro" id="IPR036509">
    <property type="entry name" value="Met_Sox_Rdtase_MsrA_sf"/>
</dbReference>
<evidence type="ECO:0000256" key="3">
    <source>
        <dbReference type="ARBA" id="ARBA00023002"/>
    </source>
</evidence>
<dbReference type="InterPro" id="IPR049006">
    <property type="entry name" value="MsrA_helical"/>
</dbReference>
<dbReference type="GO" id="GO:0008113">
    <property type="term" value="F:peptide-methionine (S)-S-oxide reductase activity"/>
    <property type="evidence" value="ECO:0007669"/>
    <property type="project" value="UniProtKB-EC"/>
</dbReference>
<dbReference type="Proteomes" id="UP001497623">
    <property type="component" value="Unassembled WGS sequence"/>
</dbReference>
<keyword evidence="8" id="KW-1185">Reference proteome</keyword>
<evidence type="ECO:0000256" key="2">
    <source>
        <dbReference type="ARBA" id="ARBA00012502"/>
    </source>
</evidence>
<feature type="domain" description="Peptide methionine sulphoxide reductase MsrA" evidence="5">
    <location>
        <begin position="2"/>
        <end position="122"/>
    </location>
</feature>
<dbReference type="FunFam" id="3.30.1060.10:FF:000004">
    <property type="entry name" value="Peptide methionine sulfoxide reductase A5"/>
    <property type="match status" value="1"/>
</dbReference>
<dbReference type="SUPFAM" id="SSF55068">
    <property type="entry name" value="Peptide methionine sulfoxide reductase"/>
    <property type="match status" value="1"/>
</dbReference>
<comment type="caution">
    <text evidence="7">The sequence shown here is derived from an EMBL/GenBank/DDBJ whole genome shotgun (WGS) entry which is preliminary data.</text>
</comment>
<reference evidence="7 8" key="1">
    <citation type="submission" date="2024-05" db="EMBL/GenBank/DDBJ databases">
        <authorList>
            <person name="Wallberg A."/>
        </authorList>
    </citation>
    <scope>NUCLEOTIDE SEQUENCE [LARGE SCALE GENOMIC DNA]</scope>
</reference>
<dbReference type="InterPro" id="IPR002569">
    <property type="entry name" value="Met_Sox_Rdtase_MsrA_dom"/>
</dbReference>